<feature type="non-terminal residue" evidence="3">
    <location>
        <position position="323"/>
    </location>
</feature>
<dbReference type="GO" id="GO:0004803">
    <property type="term" value="F:transposase activity"/>
    <property type="evidence" value="ECO:0007669"/>
    <property type="project" value="InterPro"/>
</dbReference>
<dbReference type="Pfam" id="PF01548">
    <property type="entry name" value="DEDD_Tnp_IS110"/>
    <property type="match status" value="1"/>
</dbReference>
<reference evidence="3 4" key="1">
    <citation type="submission" date="2021-03" db="EMBL/GenBank/DDBJ databases">
        <title>Fibrella sp. HMF5036 genome sequencing and assembly.</title>
        <authorList>
            <person name="Kang H."/>
            <person name="Kim H."/>
            <person name="Bae S."/>
            <person name="Joh K."/>
        </authorList>
    </citation>
    <scope>NUCLEOTIDE SEQUENCE [LARGE SCALE GENOMIC DNA]</scope>
    <source>
        <strain evidence="3 4">HMF5036</strain>
    </source>
</reference>
<dbReference type="EMBL" id="JAFMYU010000054">
    <property type="protein sequence ID" value="MBO0934905.1"/>
    <property type="molecule type" value="Genomic_DNA"/>
</dbReference>
<dbReference type="InterPro" id="IPR047650">
    <property type="entry name" value="Transpos_IS110"/>
</dbReference>
<evidence type="ECO:0000259" key="1">
    <source>
        <dbReference type="Pfam" id="PF01548"/>
    </source>
</evidence>
<dbReference type="RefSeq" id="WP_207338863.1">
    <property type="nucleotide sequence ID" value="NZ_JAFMYU010000054.1"/>
</dbReference>
<proteinExistence type="predicted"/>
<dbReference type="AlphaFoldDB" id="A0A939GDM0"/>
<dbReference type="GO" id="GO:0006313">
    <property type="term" value="P:DNA transposition"/>
    <property type="evidence" value="ECO:0007669"/>
    <property type="project" value="InterPro"/>
</dbReference>
<evidence type="ECO:0000313" key="3">
    <source>
        <dbReference type="EMBL" id="MBO0934905.1"/>
    </source>
</evidence>
<name>A0A939GDM0_9BACT</name>
<dbReference type="InterPro" id="IPR003346">
    <property type="entry name" value="Transposase_20"/>
</dbReference>
<evidence type="ECO:0000259" key="2">
    <source>
        <dbReference type="Pfam" id="PF02371"/>
    </source>
</evidence>
<dbReference type="GO" id="GO:0003677">
    <property type="term" value="F:DNA binding"/>
    <property type="evidence" value="ECO:0007669"/>
    <property type="project" value="InterPro"/>
</dbReference>
<dbReference type="PANTHER" id="PTHR33055:SF3">
    <property type="entry name" value="PUTATIVE TRANSPOSASE FOR IS117-RELATED"/>
    <property type="match status" value="1"/>
</dbReference>
<accession>A0A939GDM0</accession>
<dbReference type="Proteomes" id="UP000664795">
    <property type="component" value="Unassembled WGS sequence"/>
</dbReference>
<dbReference type="InterPro" id="IPR002525">
    <property type="entry name" value="Transp_IS110-like_N"/>
</dbReference>
<protein>
    <submittedName>
        <fullName evidence="3">Transposase</fullName>
    </submittedName>
</protein>
<keyword evidence="4" id="KW-1185">Reference proteome</keyword>
<evidence type="ECO:0000313" key="4">
    <source>
        <dbReference type="Proteomes" id="UP000664795"/>
    </source>
</evidence>
<organism evidence="3 4">
    <name type="scientific">Fibrella aquatilis</name>
    <dbReference type="NCBI Taxonomy" id="2817059"/>
    <lineage>
        <taxon>Bacteria</taxon>
        <taxon>Pseudomonadati</taxon>
        <taxon>Bacteroidota</taxon>
        <taxon>Cytophagia</taxon>
        <taxon>Cytophagales</taxon>
        <taxon>Spirosomataceae</taxon>
        <taxon>Fibrella</taxon>
    </lineage>
</organism>
<dbReference type="PANTHER" id="PTHR33055">
    <property type="entry name" value="TRANSPOSASE FOR INSERTION SEQUENCE ELEMENT IS1111A"/>
    <property type="match status" value="1"/>
</dbReference>
<feature type="domain" description="Transposase IS110-like N-terminal" evidence="1">
    <location>
        <begin position="8"/>
        <end position="156"/>
    </location>
</feature>
<feature type="domain" description="Transposase IS116/IS110/IS902 C-terminal" evidence="2">
    <location>
        <begin position="202"/>
        <end position="287"/>
    </location>
</feature>
<dbReference type="Pfam" id="PF02371">
    <property type="entry name" value="Transposase_20"/>
    <property type="match status" value="1"/>
</dbReference>
<comment type="caution">
    <text evidence="3">The sequence shown here is derived from an EMBL/GenBank/DDBJ whole genome shotgun (WGS) entry which is preliminary data.</text>
</comment>
<gene>
    <name evidence="3" type="ORF">J2I48_28100</name>
</gene>
<sequence>MNQIPYYIGVDVSKDTLHINQPALPPTQQATADHYHQLGNDVAAIETWASTLPPHTQVIFEHTGTYSARLAWVLALEGIAFTALQASQSAGFAKTRKSISKSDRRDAILLTHYGQQLQPAPTPLAPESLHQLRQRQRYLHQLRVAYQAATNRLHALAYDPRCDQRVVASQALIAQTLLTQIADFEADQDLLGGQELAVIQARMQRVVGIGPASAQALSVATNGLVGFESAKAVVKYVGIAPRQAQSGSSVRSRGKLVGTSVGYVRGVLYMAARSARRYNQACRALYERLRRRGKCHRVALVAVINKLLHQVFAVVKGDLVFIN</sequence>